<evidence type="ECO:0000256" key="1">
    <source>
        <dbReference type="SAM" id="MobiDB-lite"/>
    </source>
</evidence>
<proteinExistence type="predicted"/>
<protein>
    <submittedName>
        <fullName evidence="3">Seed maturation protein</fullName>
    </submittedName>
</protein>
<dbReference type="EMBL" id="FLQP01000011">
    <property type="protein sequence ID" value="SBS61747.1"/>
    <property type="molecule type" value="Genomic_DNA"/>
</dbReference>
<feature type="region of interest" description="Disordered" evidence="1">
    <location>
        <begin position="20"/>
        <end position="46"/>
    </location>
</feature>
<feature type="domain" description="SMP" evidence="2">
    <location>
        <begin position="4"/>
        <end position="40"/>
    </location>
</feature>
<sequence>MTESKKPLTQTDVRRIQSATAKANGGKIPKGSFAAKAQSVVDKRSK</sequence>
<name>A0A1C3IKG6_9VIBR</name>
<dbReference type="AlphaFoldDB" id="A0A1C3IKG6"/>
<dbReference type="GeneID" id="94233058"/>
<reference evidence="4" key="1">
    <citation type="submission" date="2016-06" db="EMBL/GenBank/DDBJ databases">
        <authorList>
            <person name="Rodrigo-Torres Lidia"/>
            <person name="Arahal R.David."/>
        </authorList>
    </citation>
    <scope>NUCLEOTIDE SEQUENCE [LARGE SCALE GENOMIC DNA]</scope>
    <source>
        <strain evidence="4">CECT 7223</strain>
    </source>
</reference>
<dbReference type="RefSeq" id="WP_082957075.1">
    <property type="nucleotide sequence ID" value="NZ_AP025460.1"/>
</dbReference>
<gene>
    <name evidence="3" type="ORF">VAT7223_00813</name>
</gene>
<dbReference type="Pfam" id="PF04927">
    <property type="entry name" value="SMP"/>
    <property type="match status" value="1"/>
</dbReference>
<accession>A0A1C3IKG6</accession>
<dbReference type="Proteomes" id="UP000092876">
    <property type="component" value="Unassembled WGS sequence"/>
</dbReference>
<organism evidence="3 4">
    <name type="scientific">Vibrio atlanticus</name>
    <dbReference type="NCBI Taxonomy" id="693153"/>
    <lineage>
        <taxon>Bacteria</taxon>
        <taxon>Pseudomonadati</taxon>
        <taxon>Pseudomonadota</taxon>
        <taxon>Gammaproteobacteria</taxon>
        <taxon>Vibrionales</taxon>
        <taxon>Vibrionaceae</taxon>
        <taxon>Vibrio</taxon>
    </lineage>
</organism>
<evidence type="ECO:0000313" key="4">
    <source>
        <dbReference type="Proteomes" id="UP000092876"/>
    </source>
</evidence>
<evidence type="ECO:0000259" key="2">
    <source>
        <dbReference type="Pfam" id="PF04927"/>
    </source>
</evidence>
<dbReference type="InterPro" id="IPR007011">
    <property type="entry name" value="LEA_SMP_dom"/>
</dbReference>
<evidence type="ECO:0000313" key="3">
    <source>
        <dbReference type="EMBL" id="SBS61747.1"/>
    </source>
</evidence>